<dbReference type="Proteomes" id="UP001066276">
    <property type="component" value="Chromosome 4_2"/>
</dbReference>
<evidence type="ECO:0000313" key="3">
    <source>
        <dbReference type="Proteomes" id="UP001066276"/>
    </source>
</evidence>
<evidence type="ECO:0000256" key="1">
    <source>
        <dbReference type="SAM" id="MobiDB-lite"/>
    </source>
</evidence>
<organism evidence="2 3">
    <name type="scientific">Pleurodeles waltl</name>
    <name type="common">Iberian ribbed newt</name>
    <dbReference type="NCBI Taxonomy" id="8319"/>
    <lineage>
        <taxon>Eukaryota</taxon>
        <taxon>Metazoa</taxon>
        <taxon>Chordata</taxon>
        <taxon>Craniata</taxon>
        <taxon>Vertebrata</taxon>
        <taxon>Euteleostomi</taxon>
        <taxon>Amphibia</taxon>
        <taxon>Batrachia</taxon>
        <taxon>Caudata</taxon>
        <taxon>Salamandroidea</taxon>
        <taxon>Salamandridae</taxon>
        <taxon>Pleurodelinae</taxon>
        <taxon>Pleurodeles</taxon>
    </lineage>
</organism>
<dbReference type="EMBL" id="JANPWB010000008">
    <property type="protein sequence ID" value="KAJ1161751.1"/>
    <property type="molecule type" value="Genomic_DNA"/>
</dbReference>
<keyword evidence="3" id="KW-1185">Reference proteome</keyword>
<feature type="region of interest" description="Disordered" evidence="1">
    <location>
        <begin position="1"/>
        <end position="26"/>
    </location>
</feature>
<dbReference type="AlphaFoldDB" id="A0AAV7S9U6"/>
<proteinExistence type="predicted"/>
<gene>
    <name evidence="2" type="ORF">NDU88_002232</name>
</gene>
<comment type="caution">
    <text evidence="2">The sequence shown here is derived from an EMBL/GenBank/DDBJ whole genome shotgun (WGS) entry which is preliminary data.</text>
</comment>
<evidence type="ECO:0000313" key="2">
    <source>
        <dbReference type="EMBL" id="KAJ1161751.1"/>
    </source>
</evidence>
<sequence length="83" mass="8394">MATPQGCSSPAAPNPPAPGVTEGLAGANEEIGVFQHLLWGQRPLDTCGGFNGGERGGHQRRRKASNGGGRGYEAELGPAVIGV</sequence>
<reference evidence="2" key="1">
    <citation type="journal article" date="2022" name="bioRxiv">
        <title>Sequencing and chromosome-scale assembly of the giantPleurodeles waltlgenome.</title>
        <authorList>
            <person name="Brown T."/>
            <person name="Elewa A."/>
            <person name="Iarovenko S."/>
            <person name="Subramanian E."/>
            <person name="Araus A.J."/>
            <person name="Petzold A."/>
            <person name="Susuki M."/>
            <person name="Suzuki K.-i.T."/>
            <person name="Hayashi T."/>
            <person name="Toyoda A."/>
            <person name="Oliveira C."/>
            <person name="Osipova E."/>
            <person name="Leigh N.D."/>
            <person name="Simon A."/>
            <person name="Yun M.H."/>
        </authorList>
    </citation>
    <scope>NUCLEOTIDE SEQUENCE</scope>
    <source>
        <strain evidence="2">20211129_DDA</strain>
        <tissue evidence="2">Liver</tissue>
    </source>
</reference>
<name>A0AAV7S9U6_PLEWA</name>
<protein>
    <submittedName>
        <fullName evidence="2">Uncharacterized protein</fullName>
    </submittedName>
</protein>
<feature type="region of interest" description="Disordered" evidence="1">
    <location>
        <begin position="49"/>
        <end position="83"/>
    </location>
</feature>
<accession>A0AAV7S9U6</accession>